<gene>
    <name evidence="1" type="ORF">ACFQRI_24610</name>
</gene>
<keyword evidence="2" id="KW-1185">Reference proteome</keyword>
<accession>A0ABW2LPY4</accession>
<dbReference type="RefSeq" id="WP_380672542.1">
    <property type="nucleotide sequence ID" value="NZ_JBHTCJ010000017.1"/>
</dbReference>
<reference evidence="2" key="1">
    <citation type="journal article" date="2019" name="Int. J. Syst. Evol. Microbiol.">
        <title>The Global Catalogue of Microorganisms (GCM) 10K type strain sequencing project: providing services to taxonomists for standard genome sequencing and annotation.</title>
        <authorList>
            <consortium name="The Broad Institute Genomics Platform"/>
            <consortium name="The Broad Institute Genome Sequencing Center for Infectious Disease"/>
            <person name="Wu L."/>
            <person name="Ma J."/>
        </authorList>
    </citation>
    <scope>NUCLEOTIDE SEQUENCE [LARGE SCALE GENOMIC DNA]</scope>
    <source>
        <strain evidence="2">WLHS5</strain>
    </source>
</reference>
<sequence length="97" mass="10933">MSVTVTKQAGVETCFDHDVQDEARLHAYHITRTCHGAHDALSDAVDDLDDLRKSYALDELQTIYGHSRGESVAREIDRAVELLRDTLHKLRDEEGTV</sequence>
<dbReference type="EMBL" id="JBHTCJ010000017">
    <property type="protein sequence ID" value="MFC7344602.1"/>
    <property type="molecule type" value="Genomic_DNA"/>
</dbReference>
<evidence type="ECO:0000313" key="1">
    <source>
        <dbReference type="EMBL" id="MFC7344602.1"/>
    </source>
</evidence>
<evidence type="ECO:0000313" key="2">
    <source>
        <dbReference type="Proteomes" id="UP001596504"/>
    </source>
</evidence>
<organism evidence="1 2">
    <name type="scientific">Saccharopolyspora griseoalba</name>
    <dbReference type="NCBI Taxonomy" id="1431848"/>
    <lineage>
        <taxon>Bacteria</taxon>
        <taxon>Bacillati</taxon>
        <taxon>Actinomycetota</taxon>
        <taxon>Actinomycetes</taxon>
        <taxon>Pseudonocardiales</taxon>
        <taxon>Pseudonocardiaceae</taxon>
        <taxon>Saccharopolyspora</taxon>
    </lineage>
</organism>
<proteinExistence type="predicted"/>
<dbReference type="Proteomes" id="UP001596504">
    <property type="component" value="Unassembled WGS sequence"/>
</dbReference>
<protein>
    <submittedName>
        <fullName evidence="1">Uncharacterized protein</fullName>
    </submittedName>
</protein>
<comment type="caution">
    <text evidence="1">The sequence shown here is derived from an EMBL/GenBank/DDBJ whole genome shotgun (WGS) entry which is preliminary data.</text>
</comment>
<name>A0ABW2LPY4_9PSEU</name>